<dbReference type="Proteomes" id="UP000186336">
    <property type="component" value="Chromosome"/>
</dbReference>
<dbReference type="STRING" id="299262.BWR18_05675"/>
<dbReference type="RefSeq" id="WP_076627096.1">
    <property type="nucleotide sequence ID" value="NZ_CP019312.1"/>
</dbReference>
<dbReference type="KEGG" id="tom:BWR18_05675"/>
<accession>A0A1P8MT99</accession>
<evidence type="ECO:0000313" key="2">
    <source>
        <dbReference type="Proteomes" id="UP000186336"/>
    </source>
</evidence>
<name>A0A1P8MT99_9RHOB</name>
<proteinExistence type="predicted"/>
<sequence>MILKRVLLKLGDAFGRPRAEAPWLDMLKSGVFPMGHEEAFKYTSGQIPIPNEVLRQTASRPDLGGFHFIG</sequence>
<gene>
    <name evidence="1" type="ORF">BWR18_05675</name>
</gene>
<dbReference type="AlphaFoldDB" id="A0A1P8MT99"/>
<dbReference type="EMBL" id="CP019312">
    <property type="protein sequence ID" value="APX11232.1"/>
    <property type="molecule type" value="Genomic_DNA"/>
</dbReference>
<evidence type="ECO:0000313" key="1">
    <source>
        <dbReference type="EMBL" id="APX11232.1"/>
    </source>
</evidence>
<keyword evidence="2" id="KW-1185">Reference proteome</keyword>
<dbReference type="OrthoDB" id="9802811at2"/>
<reference evidence="1 2" key="1">
    <citation type="submission" date="2017-01" db="EMBL/GenBank/DDBJ databases">
        <title>Complete genome of Tateyamaria omphalii DOK1-4 isolated from seawater in Dokdo.</title>
        <authorList>
            <person name="Kim J.H."/>
            <person name="Chi W.-J."/>
        </authorList>
    </citation>
    <scope>NUCLEOTIDE SEQUENCE [LARGE SCALE GENOMIC DNA]</scope>
    <source>
        <strain evidence="1 2">DOK1-4</strain>
    </source>
</reference>
<protein>
    <submittedName>
        <fullName evidence="1">Uncharacterized protein</fullName>
    </submittedName>
</protein>
<organism evidence="1 2">
    <name type="scientific">Tateyamaria omphalii</name>
    <dbReference type="NCBI Taxonomy" id="299262"/>
    <lineage>
        <taxon>Bacteria</taxon>
        <taxon>Pseudomonadati</taxon>
        <taxon>Pseudomonadota</taxon>
        <taxon>Alphaproteobacteria</taxon>
        <taxon>Rhodobacterales</taxon>
        <taxon>Roseobacteraceae</taxon>
        <taxon>Tateyamaria</taxon>
    </lineage>
</organism>